<organism evidence="3 4">
    <name type="scientific">Candidatus Collierbacteria bacterium CG22_combo_CG10-13_8_21_14_all_43_12</name>
    <dbReference type="NCBI Taxonomy" id="1974537"/>
    <lineage>
        <taxon>Bacteria</taxon>
        <taxon>Candidatus Collieribacteriota</taxon>
    </lineage>
</organism>
<dbReference type="EMBL" id="PCTR01000143">
    <property type="protein sequence ID" value="PIP85271.1"/>
    <property type="molecule type" value="Genomic_DNA"/>
</dbReference>
<evidence type="ECO:0000256" key="1">
    <source>
        <dbReference type="ARBA" id="ARBA00009981"/>
    </source>
</evidence>
<dbReference type="SUPFAM" id="SSF143120">
    <property type="entry name" value="YefM-like"/>
    <property type="match status" value="1"/>
</dbReference>
<dbReference type="Gene3D" id="3.40.1620.10">
    <property type="entry name" value="YefM-like domain"/>
    <property type="match status" value="1"/>
</dbReference>
<name>A0A2H0DT79_9BACT</name>
<dbReference type="Pfam" id="PF02604">
    <property type="entry name" value="PhdYeFM_antitox"/>
    <property type="match status" value="1"/>
</dbReference>
<protein>
    <recommendedName>
        <fullName evidence="2">Antitoxin</fullName>
    </recommendedName>
</protein>
<comment type="function">
    <text evidence="2">Antitoxin component of a type II toxin-antitoxin (TA) system.</text>
</comment>
<reference evidence="3 4" key="1">
    <citation type="submission" date="2017-09" db="EMBL/GenBank/DDBJ databases">
        <title>Depth-based differentiation of microbial function through sediment-hosted aquifers and enrichment of novel symbionts in the deep terrestrial subsurface.</title>
        <authorList>
            <person name="Probst A.J."/>
            <person name="Ladd B."/>
            <person name="Jarett J.K."/>
            <person name="Geller-Mcgrath D.E."/>
            <person name="Sieber C.M."/>
            <person name="Emerson J.B."/>
            <person name="Anantharaman K."/>
            <person name="Thomas B.C."/>
            <person name="Malmstrom R."/>
            <person name="Stieglmeier M."/>
            <person name="Klingl A."/>
            <person name="Woyke T."/>
            <person name="Ryan C.M."/>
            <person name="Banfield J.F."/>
        </authorList>
    </citation>
    <scope>NUCLEOTIDE SEQUENCE [LARGE SCALE GENOMIC DNA]</scope>
    <source>
        <strain evidence="3">CG22_combo_CG10-13_8_21_14_all_43_12</strain>
    </source>
</reference>
<dbReference type="InterPro" id="IPR006442">
    <property type="entry name" value="Antitoxin_Phd/YefM"/>
</dbReference>
<comment type="caution">
    <text evidence="3">The sequence shown here is derived from an EMBL/GenBank/DDBJ whole genome shotgun (WGS) entry which is preliminary data.</text>
</comment>
<comment type="similarity">
    <text evidence="1 2">Belongs to the phD/YefM antitoxin family.</text>
</comment>
<dbReference type="AlphaFoldDB" id="A0A2H0DT79"/>
<accession>A0A2H0DT79</accession>
<evidence type="ECO:0000313" key="4">
    <source>
        <dbReference type="Proteomes" id="UP000231136"/>
    </source>
</evidence>
<dbReference type="Proteomes" id="UP000231136">
    <property type="component" value="Unassembled WGS sequence"/>
</dbReference>
<proteinExistence type="inferred from homology"/>
<dbReference type="NCBIfam" id="TIGR01552">
    <property type="entry name" value="phd_fam"/>
    <property type="match status" value="1"/>
</dbReference>
<evidence type="ECO:0000256" key="2">
    <source>
        <dbReference type="RuleBase" id="RU362080"/>
    </source>
</evidence>
<gene>
    <name evidence="3" type="ORF">COW83_05195</name>
</gene>
<dbReference type="InterPro" id="IPR036165">
    <property type="entry name" value="YefM-like_sf"/>
</dbReference>
<sequence length="112" mass="12835">MIISRVICSRFRRVDNAYEIAYYMGMDVKIYSASEARQNLYGLIRSASTGLRAIEINLRGSEPVVMINKAEMESWLETLDLLSGKEELETVRKSMVDRNYISHGDLRKKLGV</sequence>
<evidence type="ECO:0000313" key="3">
    <source>
        <dbReference type="EMBL" id="PIP85271.1"/>
    </source>
</evidence>